<dbReference type="AlphaFoldDB" id="A0A5K7X4I4"/>
<dbReference type="RefSeq" id="WP_172991853.1">
    <property type="nucleotide sequence ID" value="NZ_AP021861.1"/>
</dbReference>
<evidence type="ECO:0000259" key="2">
    <source>
        <dbReference type="PROSITE" id="PS50894"/>
    </source>
</evidence>
<dbReference type="Gene3D" id="1.20.120.160">
    <property type="entry name" value="HPT domain"/>
    <property type="match status" value="1"/>
</dbReference>
<proteinExistence type="predicted"/>
<protein>
    <recommendedName>
        <fullName evidence="2">HPt domain-containing protein</fullName>
    </recommendedName>
</protein>
<dbReference type="EMBL" id="AP021861">
    <property type="protein sequence ID" value="BBO31295.1"/>
    <property type="molecule type" value="Genomic_DNA"/>
</dbReference>
<accession>A0A5K7X4I4</accession>
<evidence type="ECO:0000313" key="3">
    <source>
        <dbReference type="EMBL" id="BBO31295.1"/>
    </source>
</evidence>
<keyword evidence="4" id="KW-1185">Reference proteome</keyword>
<dbReference type="PROSITE" id="PS50894">
    <property type="entry name" value="HPT"/>
    <property type="match status" value="1"/>
</dbReference>
<evidence type="ECO:0000313" key="4">
    <source>
        <dbReference type="Proteomes" id="UP000326837"/>
    </source>
</evidence>
<dbReference type="Proteomes" id="UP000326837">
    <property type="component" value="Chromosome"/>
</dbReference>
<name>A0A5K7X4I4_9BACT</name>
<feature type="domain" description="HPt" evidence="2">
    <location>
        <begin position="25"/>
        <end position="129"/>
    </location>
</feature>
<dbReference type="GO" id="GO:0000160">
    <property type="term" value="P:phosphorelay signal transduction system"/>
    <property type="evidence" value="ECO:0007669"/>
    <property type="project" value="InterPro"/>
</dbReference>
<keyword evidence="1" id="KW-0597">Phosphoprotein</keyword>
<reference evidence="4" key="1">
    <citation type="submission" date="2019-10" db="EMBL/GenBank/DDBJ databases">
        <title>Lacipirellula parvula gen. nov., sp. nov., representing a lineage of planctomycetes widespread in freshwater anoxic habitats, and description of the family Lacipirellulaceae.</title>
        <authorList>
            <person name="Dedysh S.N."/>
            <person name="Kulichevskaya I.S."/>
            <person name="Beletsky A.V."/>
            <person name="Rakitin A.L."/>
            <person name="Mardanov A.V."/>
            <person name="Ivanova A.A."/>
            <person name="Saltykova V.X."/>
            <person name="Rijpstra W.I.C."/>
            <person name="Sinninghe Damste J.S."/>
            <person name="Ravin N.V."/>
        </authorList>
    </citation>
    <scope>NUCLEOTIDE SEQUENCE [LARGE SCALE GENOMIC DNA]</scope>
    <source>
        <strain evidence="4">PX69</strain>
    </source>
</reference>
<dbReference type="GO" id="GO:0004672">
    <property type="term" value="F:protein kinase activity"/>
    <property type="evidence" value="ECO:0007669"/>
    <property type="project" value="UniProtKB-ARBA"/>
</dbReference>
<dbReference type="InterPro" id="IPR008207">
    <property type="entry name" value="Sig_transdc_His_kin_Hpt_dom"/>
</dbReference>
<dbReference type="Pfam" id="PF01627">
    <property type="entry name" value="Hpt"/>
    <property type="match status" value="1"/>
</dbReference>
<feature type="modified residue" description="Phosphohistidine" evidence="1">
    <location>
        <position position="64"/>
    </location>
</feature>
<gene>
    <name evidence="3" type="ORF">PLANPX_0907</name>
</gene>
<dbReference type="SUPFAM" id="SSF47226">
    <property type="entry name" value="Histidine-containing phosphotransfer domain, HPT domain"/>
    <property type="match status" value="1"/>
</dbReference>
<evidence type="ECO:0000256" key="1">
    <source>
        <dbReference type="PROSITE-ProRule" id="PRU00110"/>
    </source>
</evidence>
<organism evidence="3 4">
    <name type="scientific">Lacipirellula parvula</name>
    <dbReference type="NCBI Taxonomy" id="2650471"/>
    <lineage>
        <taxon>Bacteria</taxon>
        <taxon>Pseudomonadati</taxon>
        <taxon>Planctomycetota</taxon>
        <taxon>Planctomycetia</taxon>
        <taxon>Pirellulales</taxon>
        <taxon>Lacipirellulaceae</taxon>
        <taxon>Lacipirellula</taxon>
    </lineage>
</organism>
<dbReference type="InterPro" id="IPR036641">
    <property type="entry name" value="HPT_dom_sf"/>
</dbReference>
<sequence>MTTTQFDALAKVINVDDLMSRCMGNLDFVERILTIFQSRCEADVVELEEAIQCADLPRVQRIAHRLKGACANAGATNLSQRANELWSAANKEFTDLLAARFVQFRQEWNDCTAILTNDASQSSLPAMAATP</sequence>
<dbReference type="CDD" id="cd00088">
    <property type="entry name" value="HPT"/>
    <property type="match status" value="1"/>
</dbReference>
<dbReference type="KEGG" id="lpav:PLANPX_0907"/>